<dbReference type="Pfam" id="PF00762">
    <property type="entry name" value="Ferrochelatase"/>
    <property type="match status" value="1"/>
</dbReference>
<dbReference type="GO" id="GO:0004325">
    <property type="term" value="F:ferrochelatase activity"/>
    <property type="evidence" value="ECO:0007669"/>
    <property type="project" value="UniProtKB-UniRule"/>
</dbReference>
<evidence type="ECO:0000256" key="8">
    <source>
        <dbReference type="RuleBase" id="RU004185"/>
    </source>
</evidence>
<feature type="binding site" evidence="7">
    <location>
        <position position="284"/>
    </location>
    <ligand>
        <name>Fe(2+)</name>
        <dbReference type="ChEBI" id="CHEBI:29033"/>
    </ligand>
</feature>
<dbReference type="NCBIfam" id="TIGR00109">
    <property type="entry name" value="hemH"/>
    <property type="match status" value="1"/>
</dbReference>
<dbReference type="PANTHER" id="PTHR11108:SF1">
    <property type="entry name" value="FERROCHELATASE, MITOCHONDRIAL"/>
    <property type="match status" value="1"/>
</dbReference>
<comment type="pathway">
    <text evidence="1 7">Porphyrin-containing compound metabolism; protoheme biosynthesis.</text>
</comment>
<dbReference type="EC" id="4.99.1.9" evidence="7"/>
<keyword evidence="7" id="KW-0963">Cytoplasm</keyword>
<evidence type="ECO:0000313" key="9">
    <source>
        <dbReference type="EMBL" id="VEI13512.1"/>
    </source>
</evidence>
<evidence type="ECO:0000256" key="1">
    <source>
        <dbReference type="ARBA" id="ARBA00004744"/>
    </source>
</evidence>
<organism evidence="9 10">
    <name type="scientific">Trueperella bialowiezensis</name>
    <dbReference type="NCBI Taxonomy" id="312285"/>
    <lineage>
        <taxon>Bacteria</taxon>
        <taxon>Bacillati</taxon>
        <taxon>Actinomycetota</taxon>
        <taxon>Actinomycetes</taxon>
        <taxon>Actinomycetales</taxon>
        <taxon>Actinomycetaceae</taxon>
        <taxon>Trueperella</taxon>
    </lineage>
</organism>
<evidence type="ECO:0000256" key="5">
    <source>
        <dbReference type="ARBA" id="ARBA00023244"/>
    </source>
</evidence>
<accession>A0A3S4VGB7</accession>
<comment type="subcellular location">
    <subcellularLocation>
        <location evidence="7">Cytoplasm</location>
    </subcellularLocation>
</comment>
<dbReference type="KEGG" id="tbw:NCTC13354_01227"/>
<evidence type="ECO:0000256" key="4">
    <source>
        <dbReference type="ARBA" id="ARBA00023239"/>
    </source>
</evidence>
<dbReference type="RefSeq" id="WP_126416615.1">
    <property type="nucleotide sequence ID" value="NZ_LR134476.1"/>
</dbReference>
<evidence type="ECO:0000256" key="3">
    <source>
        <dbReference type="ARBA" id="ARBA00023133"/>
    </source>
</evidence>
<keyword evidence="5 7" id="KW-0627">Porphyrin biosynthesis</keyword>
<dbReference type="GO" id="GO:0046872">
    <property type="term" value="F:metal ion binding"/>
    <property type="evidence" value="ECO:0007669"/>
    <property type="project" value="UniProtKB-KW"/>
</dbReference>
<protein>
    <recommendedName>
        <fullName evidence="7">Coproporphyrin III ferrochelatase</fullName>
        <ecNumber evidence="7">4.99.1.9</ecNumber>
    </recommendedName>
</protein>
<dbReference type="PANTHER" id="PTHR11108">
    <property type="entry name" value="FERROCHELATASE"/>
    <property type="match status" value="1"/>
</dbReference>
<evidence type="ECO:0000313" key="10">
    <source>
        <dbReference type="Proteomes" id="UP000269542"/>
    </source>
</evidence>
<keyword evidence="2 7" id="KW-0408">Iron</keyword>
<dbReference type="Gene3D" id="3.40.50.1400">
    <property type="match status" value="2"/>
</dbReference>
<sequence length="326" mass="36337">MHGHTQTPTRGLLIVNLGSPDSTDPEDVRTFLRDFLSDTKVIDFPPFLWQPILRGIVLRVRPAKSAELYRQIWMDEGSPLVVYTKRQQEMLAEALPEWNVKYAMTYTEPSIAESLDEMAAEGVTDVTVVPLYPQWAPSSSGAIADQVHDYFRKNPDKLQWRIVKAWPTEKAFINWHADTIERALAAQPESERAQLVVCSYHGVPERKVHRPAGYRTECEASTAAIGAALCERGIDVPVISTFQSKFGPGKWLTPATIDTMASLPDKGVTSVMLATPSFVADCIETLEELDIQNQDAFKEAGGVRYARIPPINDDPAFVDVIKKLIA</sequence>
<dbReference type="AlphaFoldDB" id="A0A3S4VGB7"/>
<comment type="caution">
    <text evidence="7">Lacks conserved residue(s) required for the propagation of feature annotation.</text>
</comment>
<dbReference type="InterPro" id="IPR033644">
    <property type="entry name" value="Ferrochelatase_C"/>
</dbReference>
<name>A0A3S4VGB7_9ACTO</name>
<feature type="binding site" evidence="7">
    <location>
        <position position="201"/>
    </location>
    <ligand>
        <name>Fe(2+)</name>
        <dbReference type="ChEBI" id="CHEBI:29033"/>
    </ligand>
</feature>
<comment type="similarity">
    <text evidence="7 8">Belongs to the ferrochelatase family.</text>
</comment>
<keyword evidence="7" id="KW-0479">Metal-binding</keyword>
<keyword evidence="4 7" id="KW-0456">Lyase</keyword>
<dbReference type="InterPro" id="IPR001015">
    <property type="entry name" value="Ferrochelatase"/>
</dbReference>
<dbReference type="OrthoDB" id="9776380at2"/>
<dbReference type="EMBL" id="LR134476">
    <property type="protein sequence ID" value="VEI13512.1"/>
    <property type="molecule type" value="Genomic_DNA"/>
</dbReference>
<dbReference type="UniPathway" id="UPA00252"/>
<dbReference type="SUPFAM" id="SSF53800">
    <property type="entry name" value="Chelatase"/>
    <property type="match status" value="1"/>
</dbReference>
<dbReference type="GO" id="GO:0006783">
    <property type="term" value="P:heme biosynthetic process"/>
    <property type="evidence" value="ECO:0007669"/>
    <property type="project" value="UniProtKB-UniRule"/>
</dbReference>
<proteinExistence type="inferred from homology"/>
<dbReference type="CDD" id="cd00419">
    <property type="entry name" value="Ferrochelatase_C"/>
    <property type="match status" value="1"/>
</dbReference>
<dbReference type="InterPro" id="IPR033659">
    <property type="entry name" value="Ferrochelatase_N"/>
</dbReference>
<evidence type="ECO:0000256" key="7">
    <source>
        <dbReference type="HAMAP-Rule" id="MF_00323"/>
    </source>
</evidence>
<evidence type="ECO:0000256" key="2">
    <source>
        <dbReference type="ARBA" id="ARBA00023004"/>
    </source>
</evidence>
<comment type="catalytic activity">
    <reaction evidence="6">
        <text>Fe-coproporphyrin III + 2 H(+) = coproporphyrin III + Fe(2+)</text>
        <dbReference type="Rhea" id="RHEA:49572"/>
        <dbReference type="ChEBI" id="CHEBI:15378"/>
        <dbReference type="ChEBI" id="CHEBI:29033"/>
        <dbReference type="ChEBI" id="CHEBI:68438"/>
        <dbReference type="ChEBI" id="CHEBI:131725"/>
        <dbReference type="EC" id="4.99.1.9"/>
    </reaction>
    <physiologicalReaction direction="right-to-left" evidence="6">
        <dbReference type="Rhea" id="RHEA:49574"/>
    </physiologicalReaction>
</comment>
<evidence type="ECO:0000256" key="6">
    <source>
        <dbReference type="ARBA" id="ARBA00024536"/>
    </source>
</evidence>
<gene>
    <name evidence="9" type="primary">hemH_2</name>
    <name evidence="7" type="synonym">cpfC</name>
    <name evidence="9" type="ORF">NCTC13354_01227</name>
</gene>
<comment type="function">
    <text evidence="7">Involved in coproporphyrin-dependent heme b biosynthesis. Catalyzes the insertion of ferrous iron into coproporphyrin III to form Fe-coproporphyrin III.</text>
</comment>
<reference evidence="9 10" key="1">
    <citation type="submission" date="2018-12" db="EMBL/GenBank/DDBJ databases">
        <authorList>
            <consortium name="Pathogen Informatics"/>
        </authorList>
    </citation>
    <scope>NUCLEOTIDE SEQUENCE [LARGE SCALE GENOMIC DNA]</scope>
    <source>
        <strain evidence="9 10">NCTC13354</strain>
    </source>
</reference>
<dbReference type="CDD" id="cd03411">
    <property type="entry name" value="Ferrochelatase_N"/>
    <property type="match status" value="1"/>
</dbReference>
<keyword evidence="3 7" id="KW-0350">Heme biosynthesis</keyword>
<dbReference type="Proteomes" id="UP000269542">
    <property type="component" value="Chromosome"/>
</dbReference>
<dbReference type="GO" id="GO:0005737">
    <property type="term" value="C:cytoplasm"/>
    <property type="evidence" value="ECO:0007669"/>
    <property type="project" value="UniProtKB-SubCell"/>
</dbReference>
<dbReference type="HAMAP" id="MF_00323">
    <property type="entry name" value="Ferrochelatase"/>
    <property type="match status" value="1"/>
</dbReference>
<keyword evidence="10" id="KW-1185">Reference proteome</keyword>